<evidence type="ECO:0000313" key="1">
    <source>
        <dbReference type="EMBL" id="AXJ00584.1"/>
    </source>
</evidence>
<dbReference type="Gene3D" id="3.30.2310.20">
    <property type="entry name" value="RelE-like"/>
    <property type="match status" value="1"/>
</dbReference>
<dbReference type="OrthoDB" id="963196at2"/>
<keyword evidence="2" id="KW-1185">Reference proteome</keyword>
<proteinExistence type="predicted"/>
<protein>
    <recommendedName>
        <fullName evidence="3">ParE toxin of type II toxin-antitoxin system, parDE</fullName>
    </recommendedName>
</protein>
<reference evidence="1 2" key="1">
    <citation type="submission" date="2018-03" db="EMBL/GenBank/DDBJ databases">
        <title>Phenotypic and genomic properties of Cyclonatronum proteinivorum gen. nov., sp. nov., a haloalkaliphilic bacteroidete from soda lakes possessing Na+-translocating rhodopsin.</title>
        <authorList>
            <person name="Toshchakov S.V."/>
            <person name="Korzhenkov A."/>
            <person name="Samarov N.I."/>
            <person name="Kublanov I.V."/>
            <person name="Muntyan M.S."/>
            <person name="Sorokin D.Y."/>
        </authorList>
    </citation>
    <scope>NUCLEOTIDE SEQUENCE [LARGE SCALE GENOMIC DNA]</scope>
    <source>
        <strain evidence="1 2">Omega</strain>
    </source>
</reference>
<evidence type="ECO:0000313" key="2">
    <source>
        <dbReference type="Proteomes" id="UP000254808"/>
    </source>
</evidence>
<gene>
    <name evidence="1" type="ORF">CYPRO_1327</name>
</gene>
<dbReference type="RefSeq" id="WP_114983849.1">
    <property type="nucleotide sequence ID" value="NZ_CP027806.1"/>
</dbReference>
<evidence type="ECO:0008006" key="3">
    <source>
        <dbReference type="Google" id="ProtNLM"/>
    </source>
</evidence>
<dbReference type="EMBL" id="CP027806">
    <property type="protein sequence ID" value="AXJ00584.1"/>
    <property type="molecule type" value="Genomic_DNA"/>
</dbReference>
<dbReference type="Proteomes" id="UP000254808">
    <property type="component" value="Chromosome"/>
</dbReference>
<sequence length="60" mass="6911">MSKPVIWSPSAELDFSAILDYLMENWDFKVVEHFIEITSSALSQITNSPGQYPLIHKEKK</sequence>
<dbReference type="AlphaFoldDB" id="A0A345UJD2"/>
<dbReference type="KEGG" id="cprv:CYPRO_1327"/>
<dbReference type="InterPro" id="IPR035093">
    <property type="entry name" value="RelE/ParE_toxin_dom_sf"/>
</dbReference>
<name>A0A345UJD2_9BACT</name>
<accession>A0A345UJD2</accession>
<organism evidence="1 2">
    <name type="scientific">Cyclonatronum proteinivorum</name>
    <dbReference type="NCBI Taxonomy" id="1457365"/>
    <lineage>
        <taxon>Bacteria</taxon>
        <taxon>Pseudomonadati</taxon>
        <taxon>Balneolota</taxon>
        <taxon>Balneolia</taxon>
        <taxon>Balneolales</taxon>
        <taxon>Cyclonatronaceae</taxon>
        <taxon>Cyclonatronum</taxon>
    </lineage>
</organism>